<dbReference type="RefSeq" id="WP_100003234.1">
    <property type="nucleotide sequence ID" value="NZ_CP017943.1"/>
</dbReference>
<protein>
    <recommendedName>
        <fullName evidence="3">DNA-binding protein</fullName>
    </recommendedName>
</protein>
<proteinExistence type="predicted"/>
<dbReference type="Pfam" id="PF07751">
    <property type="entry name" value="Abi_2"/>
    <property type="match status" value="1"/>
</dbReference>
<sequence length="300" mass="35421">MPRIQFDKPALSIKQHIELLRERGLAITDEALAREYLRYVGYYRLSGYMLPFQKGGQGEDRHRFVNTPSFHDIVDLYTFDRKLRLLLLDAIERIEIALRAALSTVLAVDHGPHWYLDPTHFDPRYDHGDFLERAKKDIGHNEPRRRDLFMAHYYDHYSNPPMPPSWMLFEALSFGPVSMAIKGLEKGNRKRIAREFSIPEPAMKSWPHCLSYIRNLCAHHSRLWNRTFTIRPFAPREFADDFADQGRIYAQLAVAQIFMKKISPMSQWSDRLQALLDEYPAITPARLHFPNRWQQRAVWR</sequence>
<name>A0A2N9VUN0_9HYPH</name>
<comment type="caution">
    <text evidence="1">The sequence shown here is derived from an EMBL/GenBank/DDBJ whole genome shotgun (WGS) entry which is preliminary data.</text>
</comment>
<evidence type="ECO:0008006" key="3">
    <source>
        <dbReference type="Google" id="ProtNLM"/>
    </source>
</evidence>
<gene>
    <name evidence="1" type="ORF">B5P45_19110</name>
</gene>
<evidence type="ECO:0000313" key="1">
    <source>
        <dbReference type="EMBL" id="PIO43198.1"/>
    </source>
</evidence>
<dbReference type="EMBL" id="MZMT01000044">
    <property type="protein sequence ID" value="PIO43198.1"/>
    <property type="molecule type" value="Genomic_DNA"/>
</dbReference>
<dbReference type="OrthoDB" id="5363652at2"/>
<evidence type="ECO:0000313" key="2">
    <source>
        <dbReference type="Proteomes" id="UP000232163"/>
    </source>
</evidence>
<dbReference type="Proteomes" id="UP000232163">
    <property type="component" value="Unassembled WGS sequence"/>
</dbReference>
<reference evidence="1 2" key="1">
    <citation type="journal article" date="2017" name="Int J Environ Stud">
        <title>Does the Miocene-Pliocene relict legume Oxytropis triphylla form nitrogen-fixing nodules with a combination of bacterial strains?</title>
        <authorList>
            <person name="Safronova V."/>
            <person name="Belimov A."/>
            <person name="Sazanova A."/>
            <person name="Kuznetsova I."/>
            <person name="Popova J."/>
            <person name="Andronov E."/>
            <person name="Verkhozina A."/>
            <person name="Tikhonovich I."/>
        </authorList>
    </citation>
    <scope>NUCLEOTIDE SEQUENCE [LARGE SCALE GENOMIC DNA]</scope>
    <source>
        <strain evidence="1 2">Tri-38</strain>
    </source>
</reference>
<dbReference type="InterPro" id="IPR011664">
    <property type="entry name" value="Abi_system_AbiD/AbiF-like"/>
</dbReference>
<dbReference type="AlphaFoldDB" id="A0A2N9VUN0"/>
<keyword evidence="2" id="KW-1185">Reference proteome</keyword>
<accession>A0A2N9VUN0</accession>
<organism evidence="1 2">
    <name type="scientific">Phyllobacterium zundukense</name>
    <dbReference type="NCBI Taxonomy" id="1867719"/>
    <lineage>
        <taxon>Bacteria</taxon>
        <taxon>Pseudomonadati</taxon>
        <taxon>Pseudomonadota</taxon>
        <taxon>Alphaproteobacteria</taxon>
        <taxon>Hyphomicrobiales</taxon>
        <taxon>Phyllobacteriaceae</taxon>
        <taxon>Phyllobacterium</taxon>
    </lineage>
</organism>